<dbReference type="Proteomes" id="UP001218188">
    <property type="component" value="Unassembled WGS sequence"/>
</dbReference>
<evidence type="ECO:0000313" key="1">
    <source>
        <dbReference type="EMBL" id="KAJ7018766.1"/>
    </source>
</evidence>
<evidence type="ECO:0000313" key="2">
    <source>
        <dbReference type="Proteomes" id="UP001218188"/>
    </source>
</evidence>
<gene>
    <name evidence="1" type="ORF">C8F04DRAFT_976725</name>
</gene>
<reference evidence="1" key="1">
    <citation type="submission" date="2023-03" db="EMBL/GenBank/DDBJ databases">
        <title>Massive genome expansion in bonnet fungi (Mycena s.s.) driven by repeated elements and novel gene families across ecological guilds.</title>
        <authorList>
            <consortium name="Lawrence Berkeley National Laboratory"/>
            <person name="Harder C.B."/>
            <person name="Miyauchi S."/>
            <person name="Viragh M."/>
            <person name="Kuo A."/>
            <person name="Thoen E."/>
            <person name="Andreopoulos B."/>
            <person name="Lu D."/>
            <person name="Skrede I."/>
            <person name="Drula E."/>
            <person name="Henrissat B."/>
            <person name="Morin E."/>
            <person name="Kohler A."/>
            <person name="Barry K."/>
            <person name="LaButti K."/>
            <person name="Morin E."/>
            <person name="Salamov A."/>
            <person name="Lipzen A."/>
            <person name="Mereny Z."/>
            <person name="Hegedus B."/>
            <person name="Baldrian P."/>
            <person name="Stursova M."/>
            <person name="Weitz H."/>
            <person name="Taylor A."/>
            <person name="Grigoriev I.V."/>
            <person name="Nagy L.G."/>
            <person name="Martin F."/>
            <person name="Kauserud H."/>
        </authorList>
    </citation>
    <scope>NUCLEOTIDE SEQUENCE</scope>
    <source>
        <strain evidence="1">CBHHK200</strain>
    </source>
</reference>
<sequence length="86" mass="9343">MPIEQRTTASTRIHLYNLTLKQADVAIQLLVGNFSGGRHQENLVSHDTSLAILRVDAQTAKLESISSASVFASFVPLPFGLPEHEG</sequence>
<comment type="caution">
    <text evidence="1">The sequence shown here is derived from an EMBL/GenBank/DDBJ whole genome shotgun (WGS) entry which is preliminary data.</text>
</comment>
<organism evidence="1 2">
    <name type="scientific">Mycena alexandri</name>
    <dbReference type="NCBI Taxonomy" id="1745969"/>
    <lineage>
        <taxon>Eukaryota</taxon>
        <taxon>Fungi</taxon>
        <taxon>Dikarya</taxon>
        <taxon>Basidiomycota</taxon>
        <taxon>Agaricomycotina</taxon>
        <taxon>Agaricomycetes</taxon>
        <taxon>Agaricomycetidae</taxon>
        <taxon>Agaricales</taxon>
        <taxon>Marasmiineae</taxon>
        <taxon>Mycenaceae</taxon>
        <taxon>Mycena</taxon>
    </lineage>
</organism>
<name>A0AAD6S032_9AGAR</name>
<accession>A0AAD6S032</accession>
<dbReference type="EMBL" id="JARJCM010000323">
    <property type="protein sequence ID" value="KAJ7018766.1"/>
    <property type="molecule type" value="Genomic_DNA"/>
</dbReference>
<keyword evidence="2" id="KW-1185">Reference proteome</keyword>
<proteinExistence type="predicted"/>
<dbReference type="AlphaFoldDB" id="A0AAD6S032"/>
<protein>
    <submittedName>
        <fullName evidence="1">Uncharacterized protein</fullName>
    </submittedName>
</protein>